<dbReference type="EMBL" id="LZFO01000048">
    <property type="protein sequence ID" value="OFI01351.1"/>
    <property type="molecule type" value="Genomic_DNA"/>
</dbReference>
<feature type="transmembrane region" description="Helical" evidence="7">
    <location>
        <begin position="131"/>
        <end position="153"/>
    </location>
</feature>
<reference evidence="9 10" key="1">
    <citation type="submission" date="2016-06" db="EMBL/GenBank/DDBJ databases">
        <title>Genome sequence of Clostridium acetireducens DSM 10703.</title>
        <authorList>
            <person name="Poehlein A."/>
            <person name="Fluechter S."/>
            <person name="Duerre P."/>
            <person name="Daniel R."/>
        </authorList>
    </citation>
    <scope>NUCLEOTIDE SEQUENCE [LARGE SCALE GENOMIC DNA]</scope>
    <source>
        <strain evidence="9 10">DSM 10703</strain>
    </source>
</reference>
<dbReference type="GO" id="GO:0051205">
    <property type="term" value="P:protein insertion into membrane"/>
    <property type="evidence" value="ECO:0007669"/>
    <property type="project" value="TreeGrafter"/>
</dbReference>
<evidence type="ECO:0000256" key="1">
    <source>
        <dbReference type="ARBA" id="ARBA00004141"/>
    </source>
</evidence>
<keyword evidence="3 7" id="KW-1133">Transmembrane helix</keyword>
<feature type="coiled-coil region" evidence="6">
    <location>
        <begin position="55"/>
        <end position="82"/>
    </location>
</feature>
<accession>A0A1E8EVR4</accession>
<sequence>MNIILSGLNNILNCIFKITGDWGISIILLTILIRILLLPISIKQKKSIAQQQKFSKKIEELKVIYKDNKKKLEEEMQRCYEQSAKSMMGCLVSLLQLPIISSLYILFNKMPVEVGTIIVPWISNIKMSDKYFIIPMIYTLISLSPYLISYIPFLNIVKNAKVEKINIIMTVFFSILITIKTPITVGIYFITTGLFSLFEEILYRLYCKKYLIKSR</sequence>
<feature type="transmembrane region" description="Helical" evidence="7">
    <location>
        <begin position="165"/>
        <end position="181"/>
    </location>
</feature>
<gene>
    <name evidence="9" type="primary">yidC</name>
    <name evidence="9" type="ORF">CLOACE_21740</name>
</gene>
<feature type="domain" description="Membrane insertase YidC/Oxa/ALB C-terminal" evidence="8">
    <location>
        <begin position="22"/>
        <end position="202"/>
    </location>
</feature>
<proteinExistence type="inferred from homology"/>
<comment type="subcellular location">
    <subcellularLocation>
        <location evidence="1 5">Membrane</location>
        <topology evidence="1 5">Multi-pass membrane protein</topology>
    </subcellularLocation>
</comment>
<evidence type="ECO:0000256" key="5">
    <source>
        <dbReference type="RuleBase" id="RU003945"/>
    </source>
</evidence>
<dbReference type="Pfam" id="PF02096">
    <property type="entry name" value="60KD_IMP"/>
    <property type="match status" value="1"/>
</dbReference>
<name>A0A1E8EVR4_9CLOT</name>
<protein>
    <submittedName>
        <fullName evidence="9">Membrane protein insertase YidC</fullName>
    </submittedName>
</protein>
<keyword evidence="10" id="KW-1185">Reference proteome</keyword>
<comment type="similarity">
    <text evidence="5">Belongs to the OXA1/ALB3/YidC family.</text>
</comment>
<keyword evidence="4 7" id="KW-0472">Membrane</keyword>
<dbReference type="RefSeq" id="WP_070111275.1">
    <property type="nucleotide sequence ID" value="NZ_LZFO01000048.1"/>
</dbReference>
<dbReference type="OrthoDB" id="2380676at2"/>
<feature type="transmembrane region" description="Helical" evidence="7">
    <location>
        <begin position="86"/>
        <end position="107"/>
    </location>
</feature>
<evidence type="ECO:0000256" key="7">
    <source>
        <dbReference type="SAM" id="Phobius"/>
    </source>
</evidence>
<evidence type="ECO:0000313" key="10">
    <source>
        <dbReference type="Proteomes" id="UP000175744"/>
    </source>
</evidence>
<dbReference type="InterPro" id="IPR001708">
    <property type="entry name" value="YidC/ALB3/OXA1/COX18"/>
</dbReference>
<keyword evidence="6" id="KW-0175">Coiled coil</keyword>
<evidence type="ECO:0000256" key="6">
    <source>
        <dbReference type="SAM" id="Coils"/>
    </source>
</evidence>
<dbReference type="AlphaFoldDB" id="A0A1E8EVR4"/>
<dbReference type="PANTHER" id="PTHR12428">
    <property type="entry name" value="OXA1"/>
    <property type="match status" value="1"/>
</dbReference>
<evidence type="ECO:0000256" key="4">
    <source>
        <dbReference type="ARBA" id="ARBA00023136"/>
    </source>
</evidence>
<keyword evidence="2 5" id="KW-0812">Transmembrane</keyword>
<evidence type="ECO:0000313" key="9">
    <source>
        <dbReference type="EMBL" id="OFI01351.1"/>
    </source>
</evidence>
<comment type="caution">
    <text evidence="9">The sequence shown here is derived from an EMBL/GenBank/DDBJ whole genome shotgun (WGS) entry which is preliminary data.</text>
</comment>
<organism evidence="9 10">
    <name type="scientific">Clostridium acetireducens DSM 10703</name>
    <dbReference type="NCBI Taxonomy" id="1121290"/>
    <lineage>
        <taxon>Bacteria</taxon>
        <taxon>Bacillati</taxon>
        <taxon>Bacillota</taxon>
        <taxon>Clostridia</taxon>
        <taxon>Eubacteriales</taxon>
        <taxon>Clostridiaceae</taxon>
        <taxon>Clostridium</taxon>
    </lineage>
</organism>
<dbReference type="GO" id="GO:0016020">
    <property type="term" value="C:membrane"/>
    <property type="evidence" value="ECO:0007669"/>
    <property type="project" value="UniProtKB-SubCell"/>
</dbReference>
<dbReference type="Proteomes" id="UP000175744">
    <property type="component" value="Unassembled WGS sequence"/>
</dbReference>
<evidence type="ECO:0000256" key="3">
    <source>
        <dbReference type="ARBA" id="ARBA00022989"/>
    </source>
</evidence>
<evidence type="ECO:0000256" key="2">
    <source>
        <dbReference type="ARBA" id="ARBA00022692"/>
    </source>
</evidence>
<dbReference type="PANTHER" id="PTHR12428:SF65">
    <property type="entry name" value="CYTOCHROME C OXIDASE ASSEMBLY PROTEIN COX18, MITOCHONDRIAL"/>
    <property type="match status" value="1"/>
</dbReference>
<dbReference type="InterPro" id="IPR028055">
    <property type="entry name" value="YidC/Oxa/ALB_C"/>
</dbReference>
<feature type="transmembrane region" description="Helical" evidence="7">
    <location>
        <begin position="22"/>
        <end position="42"/>
    </location>
</feature>
<evidence type="ECO:0000259" key="8">
    <source>
        <dbReference type="Pfam" id="PF02096"/>
    </source>
</evidence>
<dbReference type="STRING" id="1121290.CLAOCE_21740"/>
<dbReference type="NCBIfam" id="TIGR03592">
    <property type="entry name" value="yidC_oxa1_cterm"/>
    <property type="match status" value="1"/>
</dbReference>
<dbReference type="GO" id="GO:0032977">
    <property type="term" value="F:membrane insertase activity"/>
    <property type="evidence" value="ECO:0007669"/>
    <property type="project" value="InterPro"/>
</dbReference>